<accession>A0ACC3T5L1</accession>
<protein>
    <submittedName>
        <fullName evidence="1">Chaperonin 10-like protein</fullName>
    </submittedName>
</protein>
<dbReference type="EMBL" id="MU971348">
    <property type="protein sequence ID" value="KAK9239236.1"/>
    <property type="molecule type" value="Genomic_DNA"/>
</dbReference>
<dbReference type="Proteomes" id="UP001433508">
    <property type="component" value="Unassembled WGS sequence"/>
</dbReference>
<reference evidence="2" key="1">
    <citation type="journal article" date="2024" name="Front. Bioeng. Biotechnol.">
        <title>Genome-scale model development and genomic sequencing of the oleaginous clade Lipomyces.</title>
        <authorList>
            <person name="Czajka J.J."/>
            <person name="Han Y."/>
            <person name="Kim J."/>
            <person name="Mondo S.J."/>
            <person name="Hofstad B.A."/>
            <person name="Robles A."/>
            <person name="Haridas S."/>
            <person name="Riley R."/>
            <person name="LaButti K."/>
            <person name="Pangilinan J."/>
            <person name="Andreopoulos W."/>
            <person name="Lipzen A."/>
            <person name="Yan J."/>
            <person name="Wang M."/>
            <person name="Ng V."/>
            <person name="Grigoriev I.V."/>
            <person name="Spatafora J.W."/>
            <person name="Magnuson J.K."/>
            <person name="Baker S.E."/>
            <person name="Pomraning K.R."/>
        </authorList>
    </citation>
    <scope>NUCLEOTIDE SEQUENCE [LARGE SCALE GENOMIC DNA]</scope>
    <source>
        <strain evidence="2">CBS 7786</strain>
    </source>
</reference>
<keyword evidence="2" id="KW-1185">Reference proteome</keyword>
<evidence type="ECO:0000313" key="2">
    <source>
        <dbReference type="Proteomes" id="UP001433508"/>
    </source>
</evidence>
<name>A0ACC3T5L1_LIPKO</name>
<gene>
    <name evidence="1" type="ORF">V1525DRAFT_398923</name>
</gene>
<sequence>MHGITEYLGSVVNIFCVFLTEIPLLKVIMSNQQQKAIVNLAPKVAELVTDRPIPKLRDDYILVETKAVAVNPTDWKHIDFLSSPGALVGCDYAGVVKEVGKAVTIPFKKGDRICGFVHGSNSVQHEDGTFAEYIVAKGDLQLHIPDQLSFEEAATLGVGVATVGQGLYQALGLPLPDQPSKDEIPILIYGGSSAMGLMGVQFAKLSGYVPIATCSPHNFDLVKRFGAAAVFDYKDSESVAKIRQYTNDNLTLAWDTISSESSAKFCADVLSSGAMYAALGNVKAPRDDVKSLFTMAYTIVGEPYKMASVAVPAIPENYDFGKRWTRLVEHLLRTGNIKILPPTIGKDGLKGVLEGLELLRENKVSGGKLVYRVAETP</sequence>
<proteinExistence type="predicted"/>
<organism evidence="1 2">
    <name type="scientific">Lipomyces kononenkoae</name>
    <name type="common">Yeast</name>
    <dbReference type="NCBI Taxonomy" id="34357"/>
    <lineage>
        <taxon>Eukaryota</taxon>
        <taxon>Fungi</taxon>
        <taxon>Dikarya</taxon>
        <taxon>Ascomycota</taxon>
        <taxon>Saccharomycotina</taxon>
        <taxon>Lipomycetes</taxon>
        <taxon>Lipomycetales</taxon>
        <taxon>Lipomycetaceae</taxon>
        <taxon>Lipomyces</taxon>
    </lineage>
</organism>
<comment type="caution">
    <text evidence="1">The sequence shown here is derived from an EMBL/GenBank/DDBJ whole genome shotgun (WGS) entry which is preliminary data.</text>
</comment>
<evidence type="ECO:0000313" key="1">
    <source>
        <dbReference type="EMBL" id="KAK9239236.1"/>
    </source>
</evidence>